<evidence type="ECO:0000256" key="1">
    <source>
        <dbReference type="SAM" id="Coils"/>
    </source>
</evidence>
<reference evidence="3" key="1">
    <citation type="submission" date="2022-06" db="EMBL/GenBank/DDBJ databases">
        <title>Genome sequence of Phormidium yuhuli AB48 isolated from an industrial photobioreactor environment.</title>
        <authorList>
            <person name="Qiu Y."/>
            <person name="Noonan A.J.C."/>
            <person name="Dofher K."/>
            <person name="Koch M."/>
            <person name="Kieft B."/>
            <person name="Lin X."/>
            <person name="Ziels R.M."/>
            <person name="Hallam S.J."/>
        </authorList>
    </citation>
    <scope>NUCLEOTIDE SEQUENCE</scope>
    <source>
        <strain evidence="3">AB48</strain>
    </source>
</reference>
<dbReference type="RefSeq" id="WP_252659650.1">
    <property type="nucleotide sequence ID" value="NZ_CP098611.1"/>
</dbReference>
<accession>A0ABY5AJJ8</accession>
<keyword evidence="4" id="KW-1185">Reference proteome</keyword>
<dbReference type="Proteomes" id="UP001056708">
    <property type="component" value="Chromosome"/>
</dbReference>
<keyword evidence="1" id="KW-0175">Coiled coil</keyword>
<protein>
    <submittedName>
        <fullName evidence="3">Uncharacterized protein</fullName>
    </submittedName>
</protein>
<evidence type="ECO:0000256" key="2">
    <source>
        <dbReference type="SAM" id="MobiDB-lite"/>
    </source>
</evidence>
<gene>
    <name evidence="3" type="ORF">NEA10_10655</name>
</gene>
<name>A0ABY5AJJ8_9CYAN</name>
<dbReference type="EMBL" id="CP098611">
    <property type="protein sequence ID" value="USR89354.1"/>
    <property type="molecule type" value="Genomic_DNA"/>
</dbReference>
<evidence type="ECO:0000313" key="4">
    <source>
        <dbReference type="Proteomes" id="UP001056708"/>
    </source>
</evidence>
<feature type="region of interest" description="Disordered" evidence="2">
    <location>
        <begin position="39"/>
        <end position="59"/>
    </location>
</feature>
<evidence type="ECO:0000313" key="3">
    <source>
        <dbReference type="EMBL" id="USR89354.1"/>
    </source>
</evidence>
<feature type="coiled-coil region" evidence="1">
    <location>
        <begin position="84"/>
        <end position="142"/>
    </location>
</feature>
<sequence>MSLDNEASISDFLSRQQALTIELQSLQDHLNRLVPQLEEAQTQAQKPAEKPQGTSPETLLASATQAALARYEWKAKVEGLEVAIAWTQEKIQQKADELDDLEAALADLERRSEQTARARQGVSQLNQSIDEVKQQLIELKAQGCLHLYTVNLPEFSLNEQGQIQVRPHSFRIP</sequence>
<proteinExistence type="predicted"/>
<organism evidence="3 4">
    <name type="scientific">Phormidium yuhuli AB48</name>
    <dbReference type="NCBI Taxonomy" id="2940671"/>
    <lineage>
        <taxon>Bacteria</taxon>
        <taxon>Bacillati</taxon>
        <taxon>Cyanobacteriota</taxon>
        <taxon>Cyanophyceae</taxon>
        <taxon>Oscillatoriophycideae</taxon>
        <taxon>Oscillatoriales</taxon>
        <taxon>Oscillatoriaceae</taxon>
        <taxon>Phormidium</taxon>
        <taxon>Phormidium yuhuli</taxon>
    </lineage>
</organism>